<name>A0A840MLG6_9PROT</name>
<protein>
    <recommendedName>
        <fullName evidence="3">DUF3396 domain-containing protein</fullName>
    </recommendedName>
</protein>
<evidence type="ECO:0000313" key="2">
    <source>
        <dbReference type="Proteomes" id="UP000575898"/>
    </source>
</evidence>
<sequence length="408" mass="45440">MSDNLAKIEALVPDFQYVDSDHNRVVLTVGFSASFYFWDGHTPAKRAALIECVEAFEAAYGHELKWGCNPDTWKTVRLEDKKLPSFRNHVKTLDEDDAVEWYVASGEDREEVSDYALTCLTERGWMEGRISSLSFHLPRALIFQAEQQKTLSDLIFLCNDRLTPFHGHAGFGAITTEQQIEWEPEELDVATRYLALYAGGTFDALQAPNGLKSMDWLTFIGNTLTQRLGGPDAFVAYCRRFGVEPTPHGSGFFIRSGEYPQLGPVEEPVPEAYVRANAALRPLRNGNFGSMGTGSVNGECRFNRCTSDLWIRRLDAPGIWPPTSLIGLPRTPVGKVPSKKIRLKTGETCAVHGRYRHPAFEAVAAGDDDDAPQVVLMPGDVAPYWLKLGPHGEYLGRDTVAWELVAEL</sequence>
<comment type="caution">
    <text evidence="1">The sequence shown here is derived from an EMBL/GenBank/DDBJ whole genome shotgun (WGS) entry which is preliminary data.</text>
</comment>
<dbReference type="RefSeq" id="WP_184034193.1">
    <property type="nucleotide sequence ID" value="NZ_JACHHY010000002.1"/>
</dbReference>
<dbReference type="AlphaFoldDB" id="A0A840MLG6"/>
<dbReference type="InterPro" id="IPR021815">
    <property type="entry name" value="TsiV"/>
</dbReference>
<dbReference type="Proteomes" id="UP000575898">
    <property type="component" value="Unassembled WGS sequence"/>
</dbReference>
<proteinExistence type="predicted"/>
<evidence type="ECO:0008006" key="3">
    <source>
        <dbReference type="Google" id="ProtNLM"/>
    </source>
</evidence>
<keyword evidence="2" id="KW-1185">Reference proteome</keyword>
<dbReference type="EMBL" id="JACHHY010000002">
    <property type="protein sequence ID" value="MBB5017023.1"/>
    <property type="molecule type" value="Genomic_DNA"/>
</dbReference>
<reference evidence="1 2" key="1">
    <citation type="submission" date="2020-08" db="EMBL/GenBank/DDBJ databases">
        <title>Genomic Encyclopedia of Type Strains, Phase IV (KMG-IV): sequencing the most valuable type-strain genomes for metagenomic binning, comparative biology and taxonomic classification.</title>
        <authorList>
            <person name="Goeker M."/>
        </authorList>
    </citation>
    <scope>NUCLEOTIDE SEQUENCE [LARGE SCALE GENOMIC DNA]</scope>
    <source>
        <strain evidence="1 2">DSM 27165</strain>
    </source>
</reference>
<accession>A0A840MLG6</accession>
<evidence type="ECO:0000313" key="1">
    <source>
        <dbReference type="EMBL" id="MBB5017023.1"/>
    </source>
</evidence>
<organism evidence="1 2">
    <name type="scientific">Chitinivorax tropicus</name>
    <dbReference type="NCBI Taxonomy" id="714531"/>
    <lineage>
        <taxon>Bacteria</taxon>
        <taxon>Pseudomonadati</taxon>
        <taxon>Pseudomonadota</taxon>
        <taxon>Betaproteobacteria</taxon>
        <taxon>Chitinivorax</taxon>
    </lineage>
</organism>
<gene>
    <name evidence="1" type="ORF">HNQ59_000285</name>
</gene>
<dbReference type="Pfam" id="PF11876">
    <property type="entry name" value="TsiV"/>
    <property type="match status" value="1"/>
</dbReference>